<dbReference type="EMBL" id="CP025989">
    <property type="protein sequence ID" value="AWD33468.1"/>
    <property type="molecule type" value="Genomic_DNA"/>
</dbReference>
<reference evidence="2 3" key="1">
    <citation type="journal article" date="2018" name="Genome Biol. Evol.">
        <title>The Genome Sequence of "Candidatus Fokinia solitaria": Insights on Reductive Evolution in Rickettsiales.</title>
        <authorList>
            <person name="Floriano A.M."/>
            <person name="Castelli M."/>
            <person name="Krenek S."/>
            <person name="Berendonk T.U."/>
            <person name="Bazzocchi C."/>
            <person name="Petroni G."/>
            <person name="Sassera D."/>
        </authorList>
    </citation>
    <scope>NUCLEOTIDE SEQUENCE [LARGE SCALE GENOMIC DNA]</scope>
    <source>
        <strain evidence="2">Rio ETE_ALG 3VII</strain>
    </source>
</reference>
<evidence type="ECO:0000313" key="3">
    <source>
        <dbReference type="Proteomes" id="UP000244519"/>
    </source>
</evidence>
<dbReference type="Proteomes" id="UP000244519">
    <property type="component" value="Chromosome"/>
</dbReference>
<evidence type="ECO:0000256" key="1">
    <source>
        <dbReference type="ARBA" id="ARBA00010169"/>
    </source>
</evidence>
<accession>A0A2U8BT28</accession>
<dbReference type="RefSeq" id="WP_108673475.1">
    <property type="nucleotide sequence ID" value="NZ_CP025989.1"/>
</dbReference>
<dbReference type="KEGG" id="fso:Fsol_00692"/>
<dbReference type="SUPFAM" id="SSF54913">
    <property type="entry name" value="GlnB-like"/>
    <property type="match status" value="1"/>
</dbReference>
<dbReference type="GO" id="GO:0005507">
    <property type="term" value="F:copper ion binding"/>
    <property type="evidence" value="ECO:0007669"/>
    <property type="project" value="TreeGrafter"/>
</dbReference>
<name>A0A2U8BT28_9RICK</name>
<dbReference type="GO" id="GO:0010038">
    <property type="term" value="P:response to metal ion"/>
    <property type="evidence" value="ECO:0007669"/>
    <property type="project" value="InterPro"/>
</dbReference>
<gene>
    <name evidence="2" type="ORF">Fsol_00692</name>
</gene>
<proteinExistence type="inferred from homology"/>
<dbReference type="OrthoDB" id="37622at2"/>
<keyword evidence="3" id="KW-1185">Reference proteome</keyword>
<comment type="similarity">
    <text evidence="1">Belongs to the CutA family.</text>
</comment>
<sequence>MISIIYTTFQTTHDAKEIAMKILHEKLAFCVNLIPGAQSFYLSEGKMQNIEEVVLLIKTVEKCEDNLMKFISVHHPYDIPFIAKIASIPKDKCNDLYVNWLQTSEQHNFS</sequence>
<dbReference type="InterPro" id="IPR011322">
    <property type="entry name" value="N-reg_PII-like_a/b"/>
</dbReference>
<dbReference type="InterPro" id="IPR015867">
    <property type="entry name" value="N-reg_PII/ATP_PRibTrfase_C"/>
</dbReference>
<dbReference type="InterPro" id="IPR004323">
    <property type="entry name" value="Ion_tolerance_CutA"/>
</dbReference>
<dbReference type="Gene3D" id="3.30.70.120">
    <property type="match status" value="1"/>
</dbReference>
<protein>
    <submittedName>
        <fullName evidence="2">CutA-like periplasmic cation tolerance protein</fullName>
    </submittedName>
</protein>
<dbReference type="AlphaFoldDB" id="A0A2U8BT28"/>
<organism evidence="2 3">
    <name type="scientific">Candidatus Fokinia solitaria</name>
    <dbReference type="NCBI Taxonomy" id="1802984"/>
    <lineage>
        <taxon>Bacteria</taxon>
        <taxon>Pseudomonadati</taxon>
        <taxon>Pseudomonadota</taxon>
        <taxon>Alphaproteobacteria</taxon>
        <taxon>Rickettsiales</taxon>
        <taxon>Candidatus Midichloriaceae</taxon>
        <taxon>Candidatus Fokinia</taxon>
    </lineage>
</organism>
<evidence type="ECO:0000313" key="2">
    <source>
        <dbReference type="EMBL" id="AWD33468.1"/>
    </source>
</evidence>
<dbReference type="PANTHER" id="PTHR23419">
    <property type="entry name" value="DIVALENT CATION TOLERANCE CUTA-RELATED"/>
    <property type="match status" value="1"/>
</dbReference>
<dbReference type="Pfam" id="PF03091">
    <property type="entry name" value="CutA1"/>
    <property type="match status" value="1"/>
</dbReference>
<dbReference type="PANTHER" id="PTHR23419:SF8">
    <property type="entry name" value="FI09726P"/>
    <property type="match status" value="1"/>
</dbReference>